<dbReference type="UniPathway" id="UPA00079"/>
<dbReference type="GO" id="GO:0016836">
    <property type="term" value="F:hydro-lyase activity"/>
    <property type="evidence" value="ECO:0007669"/>
    <property type="project" value="UniProtKB-UniRule"/>
</dbReference>
<protein>
    <recommendedName>
        <fullName evidence="4">Chorismate dehydratase</fullName>
        <ecNumber evidence="4">4.2.1.151</ecNumber>
    </recommendedName>
    <alternativeName>
        <fullName evidence="4">Menaquinone biosynthetic enzyme MqnA</fullName>
    </alternativeName>
</protein>
<comment type="function">
    <text evidence="4">Catalyzes the dehydration of chorismate into 3-[(1-carboxyvinyl)oxy]benzoate, a step in the biosynthesis of menaquinone (MK, vitamin K2).</text>
</comment>
<dbReference type="Gene3D" id="3.40.190.10">
    <property type="entry name" value="Periplasmic binding protein-like II"/>
    <property type="match status" value="2"/>
</dbReference>
<dbReference type="HAMAP" id="MF_00995">
    <property type="entry name" value="MqnA"/>
    <property type="match status" value="1"/>
</dbReference>
<dbReference type="Pfam" id="PF02621">
    <property type="entry name" value="VitK2_biosynth"/>
    <property type="match status" value="1"/>
</dbReference>
<dbReference type="InterPro" id="IPR003773">
    <property type="entry name" value="Menaquinone_biosynth"/>
</dbReference>
<dbReference type="SUPFAM" id="SSF53850">
    <property type="entry name" value="Periplasmic binding protein-like II"/>
    <property type="match status" value="1"/>
</dbReference>
<dbReference type="PANTHER" id="PTHR37690">
    <property type="entry name" value="CHORISMATE DEHYDRATASE"/>
    <property type="match status" value="1"/>
</dbReference>
<keyword evidence="3 4" id="KW-0456">Lyase</keyword>
<dbReference type="PANTHER" id="PTHR37690:SF1">
    <property type="entry name" value="CHORISMATE DEHYDRATASE"/>
    <property type="match status" value="1"/>
</dbReference>
<comment type="pathway">
    <text evidence="1 4">Quinol/quinone metabolism; menaquinone biosynthesis.</text>
</comment>
<evidence type="ECO:0000313" key="6">
    <source>
        <dbReference type="Proteomes" id="UP000190625"/>
    </source>
</evidence>
<comment type="catalytic activity">
    <reaction evidence="4">
        <text>chorismate = 3-[(1-carboxyvinyl)-oxy]benzoate + H2O</text>
        <dbReference type="Rhea" id="RHEA:40051"/>
        <dbReference type="ChEBI" id="CHEBI:15377"/>
        <dbReference type="ChEBI" id="CHEBI:29748"/>
        <dbReference type="ChEBI" id="CHEBI:76981"/>
        <dbReference type="EC" id="4.2.1.151"/>
    </reaction>
</comment>
<evidence type="ECO:0000256" key="1">
    <source>
        <dbReference type="ARBA" id="ARBA00004863"/>
    </source>
</evidence>
<accession>A0A1T4MMI2</accession>
<keyword evidence="6" id="KW-1185">Reference proteome</keyword>
<gene>
    <name evidence="4" type="primary">mqnA</name>
    <name evidence="5" type="ORF">SAMN02745118_01521</name>
</gene>
<dbReference type="RefSeq" id="WP_078809996.1">
    <property type="nucleotide sequence ID" value="NZ_FUWM01000011.1"/>
</dbReference>
<dbReference type="OrthoDB" id="9810112at2"/>
<dbReference type="Proteomes" id="UP000190625">
    <property type="component" value="Unassembled WGS sequence"/>
</dbReference>
<reference evidence="6" key="1">
    <citation type="submission" date="2017-02" db="EMBL/GenBank/DDBJ databases">
        <authorList>
            <person name="Varghese N."/>
            <person name="Submissions S."/>
        </authorList>
    </citation>
    <scope>NUCLEOTIDE SEQUENCE [LARGE SCALE GENOMIC DNA]</scope>
    <source>
        <strain evidence="6">ATCC BAA-73</strain>
    </source>
</reference>
<dbReference type="GO" id="GO:0009234">
    <property type="term" value="P:menaquinone biosynthetic process"/>
    <property type="evidence" value="ECO:0007669"/>
    <property type="project" value="UniProtKB-UniRule"/>
</dbReference>
<dbReference type="CDD" id="cd13634">
    <property type="entry name" value="PBP2_Sco4506"/>
    <property type="match status" value="1"/>
</dbReference>
<evidence type="ECO:0000256" key="2">
    <source>
        <dbReference type="ARBA" id="ARBA00022428"/>
    </source>
</evidence>
<dbReference type="EMBL" id="FUWM01000011">
    <property type="protein sequence ID" value="SJZ67984.1"/>
    <property type="molecule type" value="Genomic_DNA"/>
</dbReference>
<organism evidence="5 6">
    <name type="scientific">Selenihalanaerobacter shriftii</name>
    <dbReference type="NCBI Taxonomy" id="142842"/>
    <lineage>
        <taxon>Bacteria</taxon>
        <taxon>Bacillati</taxon>
        <taxon>Bacillota</taxon>
        <taxon>Clostridia</taxon>
        <taxon>Halanaerobiales</taxon>
        <taxon>Halobacteroidaceae</taxon>
        <taxon>Selenihalanaerobacter</taxon>
    </lineage>
</organism>
<proteinExistence type="inferred from homology"/>
<evidence type="ECO:0000256" key="4">
    <source>
        <dbReference type="HAMAP-Rule" id="MF_00995"/>
    </source>
</evidence>
<dbReference type="STRING" id="142842.SAMN02745118_01521"/>
<sequence length="282" mass="32212">MEKLQLGIVEYINCWPVHYGVDYKKIDINADITAGPPAELNEMFLRGEIDITPISAIEYARNFDDCYILPDLAIASDGPVGSLFLFSELEIEELNGKVVALPKDSRTTVALLKILLKRYYQVDVEYITCEQDLDHMLDVADAALLIGDPALDGYVENLNSNLNITDLGRAWKGFTGLKMVYAIWVIRKEFAEKNPELVDEISDKLLKSKKLGLQEFELLADRAAKEMDIPREIALRYFESLRYDFNESYQEGVMKYFTDAYELELVEEKPELNIWGEGNERG</sequence>
<dbReference type="EC" id="4.2.1.151" evidence="4"/>
<keyword evidence="2 4" id="KW-0474">Menaquinone biosynthesis</keyword>
<dbReference type="InterPro" id="IPR030868">
    <property type="entry name" value="MqnA"/>
</dbReference>
<name>A0A1T4MMI2_9FIRM</name>
<evidence type="ECO:0000256" key="3">
    <source>
        <dbReference type="ARBA" id="ARBA00023239"/>
    </source>
</evidence>
<evidence type="ECO:0000313" key="5">
    <source>
        <dbReference type="EMBL" id="SJZ67984.1"/>
    </source>
</evidence>
<dbReference type="AlphaFoldDB" id="A0A1T4MMI2"/>
<comment type="similarity">
    <text evidence="4">Belongs to the MqnA/MqnD family. MqnA subfamily.</text>
</comment>